<evidence type="ECO:0000313" key="2">
    <source>
        <dbReference type="EMBL" id="RWA11414.1"/>
    </source>
</evidence>
<feature type="region of interest" description="Disordered" evidence="1">
    <location>
        <begin position="124"/>
        <end position="168"/>
    </location>
</feature>
<comment type="caution">
    <text evidence="2">The sequence shown here is derived from an EMBL/GenBank/DDBJ whole genome shotgun (WGS) entry which is preliminary data.</text>
</comment>
<dbReference type="AlphaFoldDB" id="A0A439DAH7"/>
<sequence length="349" mass="39501">MAASRHAPPAGRHPRPRRKSLEQLEAKYKALMRNMLMYQQMRKRNMCGGTEAGTNIKTEPGAAGGRMSEKTQQNLIYQAQQTLPTPSSSVSPTSSTTNLEDTNILKQNQPQQQSIQHHQIPTPALREQQRERPTQKRLQTVSSGPKPAYDRRDVGSSARHTRPTNRPMPAAIQLAYEELTSMQQQQQTPPPPSQHQQPHHVRRHHQHHQLQHQFQQQQPTQQAQQAQQPHQGSAPIPIPRPASIQLPPHYLQQQYMHHVAPHLHTHHQPLTSPLPTSPHLTASYTAHHSLPTISAPYPSYDNSGVLTHMDQQQHPHHPQPQQHSLPPFGPNSTVDNDLLDCFVSNMSEM</sequence>
<name>A0A439DAH7_9PEZI</name>
<feature type="region of interest" description="Disordered" evidence="1">
    <location>
        <begin position="295"/>
        <end position="333"/>
    </location>
</feature>
<feature type="region of interest" description="Disordered" evidence="1">
    <location>
        <begin position="180"/>
        <end position="244"/>
    </location>
</feature>
<feature type="region of interest" description="Disordered" evidence="1">
    <location>
        <begin position="47"/>
        <end position="98"/>
    </location>
</feature>
<feature type="compositionally biased region" description="Polar residues" evidence="1">
    <location>
        <begin position="70"/>
        <end position="81"/>
    </location>
</feature>
<accession>A0A439DAH7</accession>
<feature type="region of interest" description="Disordered" evidence="1">
    <location>
        <begin position="1"/>
        <end position="21"/>
    </location>
</feature>
<organism evidence="2 3">
    <name type="scientific">Xylaria grammica</name>
    <dbReference type="NCBI Taxonomy" id="363999"/>
    <lineage>
        <taxon>Eukaryota</taxon>
        <taxon>Fungi</taxon>
        <taxon>Dikarya</taxon>
        <taxon>Ascomycota</taxon>
        <taxon>Pezizomycotina</taxon>
        <taxon>Sordariomycetes</taxon>
        <taxon>Xylariomycetidae</taxon>
        <taxon>Xylariales</taxon>
        <taxon>Xylariaceae</taxon>
        <taxon>Xylaria</taxon>
    </lineage>
</organism>
<protein>
    <submittedName>
        <fullName evidence="2">Uncharacterized protein</fullName>
    </submittedName>
</protein>
<feature type="compositionally biased region" description="Low complexity" evidence="1">
    <location>
        <begin position="82"/>
        <end position="97"/>
    </location>
</feature>
<gene>
    <name evidence="2" type="ORF">EKO27_g3704</name>
</gene>
<evidence type="ECO:0000256" key="1">
    <source>
        <dbReference type="SAM" id="MobiDB-lite"/>
    </source>
</evidence>
<dbReference type="EMBL" id="RYZI01000081">
    <property type="protein sequence ID" value="RWA11414.1"/>
    <property type="molecule type" value="Genomic_DNA"/>
</dbReference>
<reference evidence="2 3" key="1">
    <citation type="submission" date="2018-12" db="EMBL/GenBank/DDBJ databases">
        <title>Draft genome sequence of Xylaria grammica IHI A82.</title>
        <authorList>
            <person name="Buettner E."/>
            <person name="Kellner H."/>
        </authorList>
    </citation>
    <scope>NUCLEOTIDE SEQUENCE [LARGE SCALE GENOMIC DNA]</scope>
    <source>
        <strain evidence="2 3">IHI A82</strain>
    </source>
</reference>
<dbReference type="Proteomes" id="UP000286045">
    <property type="component" value="Unassembled WGS sequence"/>
</dbReference>
<evidence type="ECO:0000313" key="3">
    <source>
        <dbReference type="Proteomes" id="UP000286045"/>
    </source>
</evidence>
<dbReference type="STRING" id="363999.A0A439DAH7"/>
<keyword evidence="3" id="KW-1185">Reference proteome</keyword>
<feature type="compositionally biased region" description="Low complexity" evidence="1">
    <location>
        <begin position="211"/>
        <end position="235"/>
    </location>
</feature>
<feature type="compositionally biased region" description="Low complexity" evidence="1">
    <location>
        <begin position="1"/>
        <end position="10"/>
    </location>
</feature>
<feature type="compositionally biased region" description="Basic residues" evidence="1">
    <location>
        <begin position="197"/>
        <end position="210"/>
    </location>
</feature>
<proteinExistence type="predicted"/>